<evidence type="ECO:0000256" key="1">
    <source>
        <dbReference type="SAM" id="Phobius"/>
    </source>
</evidence>
<feature type="transmembrane region" description="Helical" evidence="1">
    <location>
        <begin position="21"/>
        <end position="42"/>
    </location>
</feature>
<reference evidence="2 3" key="1">
    <citation type="journal article" date="2023" name="BMC Biol.">
        <title>The compact genome of the sponge Oopsacas minuta (Hexactinellida) is lacking key metazoan core genes.</title>
        <authorList>
            <person name="Santini S."/>
            <person name="Schenkelaars Q."/>
            <person name="Jourda C."/>
            <person name="Duchesne M."/>
            <person name="Belahbib H."/>
            <person name="Rocher C."/>
            <person name="Selva M."/>
            <person name="Riesgo A."/>
            <person name="Vervoort M."/>
            <person name="Leys S.P."/>
            <person name="Kodjabachian L."/>
            <person name="Le Bivic A."/>
            <person name="Borchiellini C."/>
            <person name="Claverie J.M."/>
            <person name="Renard E."/>
        </authorList>
    </citation>
    <scope>NUCLEOTIDE SEQUENCE [LARGE SCALE GENOMIC DNA]</scope>
    <source>
        <strain evidence="2">SPO-2</strain>
    </source>
</reference>
<feature type="transmembrane region" description="Helical" evidence="1">
    <location>
        <begin position="186"/>
        <end position="211"/>
    </location>
</feature>
<dbReference type="Proteomes" id="UP001165289">
    <property type="component" value="Unassembled WGS sequence"/>
</dbReference>
<protein>
    <submittedName>
        <fullName evidence="2">Uncharacterized protein</fullName>
    </submittedName>
</protein>
<evidence type="ECO:0000313" key="3">
    <source>
        <dbReference type="Proteomes" id="UP001165289"/>
    </source>
</evidence>
<organism evidence="2 3">
    <name type="scientific">Oopsacas minuta</name>
    <dbReference type="NCBI Taxonomy" id="111878"/>
    <lineage>
        <taxon>Eukaryota</taxon>
        <taxon>Metazoa</taxon>
        <taxon>Porifera</taxon>
        <taxon>Hexactinellida</taxon>
        <taxon>Hexasterophora</taxon>
        <taxon>Lyssacinosida</taxon>
        <taxon>Leucopsacidae</taxon>
        <taxon>Oopsacas</taxon>
    </lineage>
</organism>
<sequence>MALTSSQNSIFKFLSKSQFVIILQMNIYACYVTLFVCCAILLSNVMAREEYVGEVCELRSNNSIPYFCRGCTDRFEGLGYNPWIRVPRKPGLLIKYKLKELENNSCKLYNPAATCTPNWNLKGINFTMGGEGDSYLYVNFTDVDSYNFINFTIYIQCHYHNPPFCFLVTFVENCPRPEGLTMAAKISITVVSSFIAIIIIIVILCVCVWLIRLQYNRIPRNNTDKKMHKYVQMD</sequence>
<keyword evidence="1" id="KW-0472">Membrane</keyword>
<dbReference type="AlphaFoldDB" id="A0AAV7K174"/>
<gene>
    <name evidence="2" type="ORF">LOD99_2851</name>
</gene>
<evidence type="ECO:0000313" key="2">
    <source>
        <dbReference type="EMBL" id="KAI6654973.1"/>
    </source>
</evidence>
<keyword evidence="1" id="KW-1133">Transmembrane helix</keyword>
<dbReference type="EMBL" id="JAKMXF010000221">
    <property type="protein sequence ID" value="KAI6654973.1"/>
    <property type="molecule type" value="Genomic_DNA"/>
</dbReference>
<accession>A0AAV7K174</accession>
<proteinExistence type="predicted"/>
<name>A0AAV7K174_9METZ</name>
<comment type="caution">
    <text evidence="2">The sequence shown here is derived from an EMBL/GenBank/DDBJ whole genome shotgun (WGS) entry which is preliminary data.</text>
</comment>
<keyword evidence="3" id="KW-1185">Reference proteome</keyword>
<keyword evidence="1" id="KW-0812">Transmembrane</keyword>